<keyword evidence="17" id="KW-0325">Glycoprotein</keyword>
<evidence type="ECO:0000256" key="14">
    <source>
        <dbReference type="ARBA" id="ARBA00023034"/>
    </source>
</evidence>
<keyword evidence="14" id="KW-0333">Golgi apparatus</keyword>
<dbReference type="AlphaFoldDB" id="A0A381REM7"/>
<dbReference type="GO" id="GO:0005794">
    <property type="term" value="C:Golgi apparatus"/>
    <property type="evidence" value="ECO:0007669"/>
    <property type="project" value="UniProtKB-SubCell"/>
</dbReference>
<evidence type="ECO:0000256" key="7">
    <source>
        <dbReference type="ARBA" id="ARBA00022645"/>
    </source>
</evidence>
<dbReference type="GO" id="GO:0006508">
    <property type="term" value="P:proteolysis"/>
    <property type="evidence" value="ECO:0007669"/>
    <property type="project" value="UniProtKB-KW"/>
</dbReference>
<keyword evidence="12" id="KW-0256">Endoplasmic reticulum</keyword>
<accession>A0A381REM7</accession>
<keyword evidence="15" id="KW-0482">Metalloprotease</keyword>
<keyword evidence="16" id="KW-0865">Zymogen</keyword>
<organism evidence="22">
    <name type="scientific">marine metagenome</name>
    <dbReference type="NCBI Taxonomy" id="408172"/>
    <lineage>
        <taxon>unclassified sequences</taxon>
        <taxon>metagenomes</taxon>
        <taxon>ecological metagenomes</taxon>
    </lineage>
</organism>
<reference evidence="22" key="1">
    <citation type="submission" date="2018-05" db="EMBL/GenBank/DDBJ databases">
        <authorList>
            <person name="Lanie J.A."/>
            <person name="Ng W.-L."/>
            <person name="Kazmierczak K.M."/>
            <person name="Andrzejewski T.M."/>
            <person name="Davidsen T.M."/>
            <person name="Wayne K.J."/>
            <person name="Tettelin H."/>
            <person name="Glass J.I."/>
            <person name="Rusch D."/>
            <person name="Podicherti R."/>
            <person name="Tsui H.-C.T."/>
            <person name="Winkler M.E."/>
        </authorList>
    </citation>
    <scope>NUCLEOTIDE SEQUENCE</scope>
</reference>
<dbReference type="GO" id="GO:0070573">
    <property type="term" value="F:metallodipeptidase activity"/>
    <property type="evidence" value="ECO:0007669"/>
    <property type="project" value="InterPro"/>
</dbReference>
<dbReference type="Gene3D" id="3.40.630.10">
    <property type="entry name" value="Zn peptidases"/>
    <property type="match status" value="2"/>
</dbReference>
<dbReference type="EMBL" id="UINC01001872">
    <property type="protein sequence ID" value="SUZ90160.1"/>
    <property type="molecule type" value="Genomic_DNA"/>
</dbReference>
<evidence type="ECO:0000256" key="9">
    <source>
        <dbReference type="ARBA" id="ARBA00022723"/>
    </source>
</evidence>
<dbReference type="GO" id="GO:0004180">
    <property type="term" value="F:carboxypeptidase activity"/>
    <property type="evidence" value="ECO:0007669"/>
    <property type="project" value="UniProtKB-KW"/>
</dbReference>
<evidence type="ECO:0000256" key="2">
    <source>
        <dbReference type="ARBA" id="ARBA00004371"/>
    </source>
</evidence>
<name>A0A381REM7_9ZZZZ</name>
<evidence type="ECO:0000256" key="8">
    <source>
        <dbReference type="ARBA" id="ARBA00022670"/>
    </source>
</evidence>
<sequence>MHYLKAIFVGLFSWPLIVAAGASAQEPVDYEVIERIKAEAFGNSQVMDVAGTLADVYGPRFSNSPSYNRAIQWAQEKFEEFGFDAQIESFGPVGLGWENRYTSVHMLGPEYMTIIAYPVPWSRGTEGRITGTAVFVNAAAIRSEAELEAYRAEVRGKVVFVAPERQLVPDFEPSGERFTQAQLDDWSRFFVLPQSEPATAVYVPPTTSSLGAPLPLERIEAFLETAGASLLVSPGMGTNLGAFDKGTVRVVGGAPISPADPKPMPHVIVAPEHYNRVVRLLERGVEVTIEAEVRIHYDEEDLQDYNLVAEIPGTDLAHELVMIGGHFDAESAGTGATDNASGSAVVMETMRVLHSIGAQPRRTIRAVLWGSEEAGHLGSRSYINNHFANWETGEPLPDYDNLSVYFNTDWYGRFRGIFLEGNPLVVPIFSAWMKPFNNLGLTHLIPVNTRGTDSDSFNAVGLPGFKFLQDDLEYFTTTWHSNMDVYDRLVAEDLMGNAAILASFAYHAAMRDEKIPRVEERLINGRRWLK</sequence>
<evidence type="ECO:0000256" key="15">
    <source>
        <dbReference type="ARBA" id="ARBA00023049"/>
    </source>
</evidence>
<gene>
    <name evidence="22" type="ORF">METZ01_LOCUS43014</name>
</gene>
<evidence type="ECO:0000256" key="20">
    <source>
        <dbReference type="ARBA" id="ARBA00033328"/>
    </source>
</evidence>
<dbReference type="GO" id="GO:0005576">
    <property type="term" value="C:extracellular region"/>
    <property type="evidence" value="ECO:0007669"/>
    <property type="project" value="UniProtKB-SubCell"/>
</dbReference>
<feature type="domain" description="Peptidase M28" evidence="21">
    <location>
        <begin position="306"/>
        <end position="502"/>
    </location>
</feature>
<comment type="subunit">
    <text evidence="19">Homodimer. The monomeric form is inactive while the homodimer is active.</text>
</comment>
<protein>
    <recommendedName>
        <fullName evidence="5">Carboxypeptidase Q</fullName>
    </recommendedName>
    <alternativeName>
        <fullName evidence="20">Plasma glutamate carboxypeptidase</fullName>
    </alternativeName>
</protein>
<dbReference type="PANTHER" id="PTHR12053">
    <property type="entry name" value="PROTEASE FAMILY M28 PLASMA GLUTAMATE CARBOXYPEPTIDASE-RELATED"/>
    <property type="match status" value="1"/>
</dbReference>
<evidence type="ECO:0000256" key="5">
    <source>
        <dbReference type="ARBA" id="ARBA00014116"/>
    </source>
</evidence>
<dbReference type="GO" id="GO:0005764">
    <property type="term" value="C:lysosome"/>
    <property type="evidence" value="ECO:0007669"/>
    <property type="project" value="UniProtKB-SubCell"/>
</dbReference>
<keyword evidence="6" id="KW-0964">Secreted</keyword>
<evidence type="ECO:0000256" key="3">
    <source>
        <dbReference type="ARBA" id="ARBA00004555"/>
    </source>
</evidence>
<evidence type="ECO:0000256" key="6">
    <source>
        <dbReference type="ARBA" id="ARBA00022525"/>
    </source>
</evidence>
<dbReference type="InterPro" id="IPR007484">
    <property type="entry name" value="Peptidase_M28"/>
</dbReference>
<keyword evidence="18" id="KW-0458">Lysosome</keyword>
<keyword evidence="7" id="KW-0121">Carboxypeptidase</keyword>
<proteinExistence type="predicted"/>
<dbReference type="Pfam" id="PF04389">
    <property type="entry name" value="Peptidase_M28"/>
    <property type="match status" value="1"/>
</dbReference>
<dbReference type="PANTHER" id="PTHR12053:SF3">
    <property type="entry name" value="CARBOXYPEPTIDASE Q"/>
    <property type="match status" value="1"/>
</dbReference>
<dbReference type="GO" id="GO:0046872">
    <property type="term" value="F:metal ion binding"/>
    <property type="evidence" value="ECO:0007669"/>
    <property type="project" value="UniProtKB-KW"/>
</dbReference>
<keyword evidence="13" id="KW-0862">Zinc</keyword>
<evidence type="ECO:0000256" key="17">
    <source>
        <dbReference type="ARBA" id="ARBA00023180"/>
    </source>
</evidence>
<comment type="subcellular location">
    <subcellularLocation>
        <location evidence="1">Endoplasmic reticulum</location>
    </subcellularLocation>
    <subcellularLocation>
        <location evidence="3">Golgi apparatus</location>
    </subcellularLocation>
    <subcellularLocation>
        <location evidence="2">Lysosome</location>
    </subcellularLocation>
    <subcellularLocation>
        <location evidence="4">Secreted</location>
    </subcellularLocation>
</comment>
<evidence type="ECO:0000256" key="12">
    <source>
        <dbReference type="ARBA" id="ARBA00022824"/>
    </source>
</evidence>
<evidence type="ECO:0000256" key="13">
    <source>
        <dbReference type="ARBA" id="ARBA00022833"/>
    </source>
</evidence>
<evidence type="ECO:0000256" key="18">
    <source>
        <dbReference type="ARBA" id="ARBA00023228"/>
    </source>
</evidence>
<dbReference type="InterPro" id="IPR039866">
    <property type="entry name" value="CPQ"/>
</dbReference>
<dbReference type="SUPFAM" id="SSF53187">
    <property type="entry name" value="Zn-dependent exopeptidases"/>
    <property type="match status" value="1"/>
</dbReference>
<evidence type="ECO:0000313" key="22">
    <source>
        <dbReference type="EMBL" id="SUZ90160.1"/>
    </source>
</evidence>
<evidence type="ECO:0000256" key="1">
    <source>
        <dbReference type="ARBA" id="ARBA00004240"/>
    </source>
</evidence>
<keyword evidence="8" id="KW-0645">Protease</keyword>
<keyword evidence="11" id="KW-0378">Hydrolase</keyword>
<evidence type="ECO:0000256" key="19">
    <source>
        <dbReference type="ARBA" id="ARBA00025833"/>
    </source>
</evidence>
<evidence type="ECO:0000256" key="16">
    <source>
        <dbReference type="ARBA" id="ARBA00023145"/>
    </source>
</evidence>
<evidence type="ECO:0000256" key="11">
    <source>
        <dbReference type="ARBA" id="ARBA00022801"/>
    </source>
</evidence>
<dbReference type="GO" id="GO:0005783">
    <property type="term" value="C:endoplasmic reticulum"/>
    <property type="evidence" value="ECO:0007669"/>
    <property type="project" value="UniProtKB-SubCell"/>
</dbReference>
<evidence type="ECO:0000256" key="10">
    <source>
        <dbReference type="ARBA" id="ARBA00022729"/>
    </source>
</evidence>
<evidence type="ECO:0000256" key="4">
    <source>
        <dbReference type="ARBA" id="ARBA00004613"/>
    </source>
</evidence>
<evidence type="ECO:0000259" key="21">
    <source>
        <dbReference type="Pfam" id="PF04389"/>
    </source>
</evidence>
<keyword evidence="9" id="KW-0479">Metal-binding</keyword>
<keyword evidence="10" id="KW-0732">Signal</keyword>